<protein>
    <recommendedName>
        <fullName evidence="11">Cytochrome b5 heme-binding domain-containing protein</fullName>
    </recommendedName>
</protein>
<evidence type="ECO:0000256" key="3">
    <source>
        <dbReference type="ARBA" id="ARBA00009295"/>
    </source>
</evidence>
<name>A0A2N9H9Z2_FAGSY</name>
<keyword evidence="6" id="KW-1133">Transmembrane helix</keyword>
<evidence type="ECO:0000256" key="7">
    <source>
        <dbReference type="ARBA" id="ARBA00023002"/>
    </source>
</evidence>
<comment type="similarity">
    <text evidence="3">Belongs to the fatty acid desaturase type 1 family.</text>
</comment>
<evidence type="ECO:0000256" key="8">
    <source>
        <dbReference type="ARBA" id="ARBA00023004"/>
    </source>
</evidence>
<evidence type="ECO:0000256" key="10">
    <source>
        <dbReference type="ARBA" id="ARBA00023136"/>
    </source>
</evidence>
<evidence type="ECO:0000256" key="4">
    <source>
        <dbReference type="ARBA" id="ARBA00022692"/>
    </source>
</evidence>
<dbReference type="InterPro" id="IPR001199">
    <property type="entry name" value="Cyt_B5-like_heme/steroid-bd"/>
</dbReference>
<keyword evidence="9" id="KW-0443">Lipid metabolism</keyword>
<evidence type="ECO:0000256" key="2">
    <source>
        <dbReference type="ARBA" id="ARBA00005189"/>
    </source>
</evidence>
<dbReference type="GO" id="GO:0016717">
    <property type="term" value="F:oxidoreductase activity, acting on paired donors, with oxidation of a pair of donors resulting in the reduction of molecular oxygen to two molecules of water"/>
    <property type="evidence" value="ECO:0007669"/>
    <property type="project" value="TreeGrafter"/>
</dbReference>
<proteinExistence type="inferred from homology"/>
<evidence type="ECO:0000259" key="11">
    <source>
        <dbReference type="PROSITE" id="PS50255"/>
    </source>
</evidence>
<dbReference type="PANTHER" id="PTHR19353:SF30">
    <property type="entry name" value="DELTA 8-(E)-SPHINGOLIPID DESATURASE"/>
    <property type="match status" value="1"/>
</dbReference>
<dbReference type="GO" id="GO:0016020">
    <property type="term" value="C:membrane"/>
    <property type="evidence" value="ECO:0007669"/>
    <property type="project" value="UniProtKB-SubCell"/>
</dbReference>
<evidence type="ECO:0000256" key="6">
    <source>
        <dbReference type="ARBA" id="ARBA00022989"/>
    </source>
</evidence>
<organism evidence="12">
    <name type="scientific">Fagus sylvatica</name>
    <name type="common">Beechnut</name>
    <dbReference type="NCBI Taxonomy" id="28930"/>
    <lineage>
        <taxon>Eukaryota</taxon>
        <taxon>Viridiplantae</taxon>
        <taxon>Streptophyta</taxon>
        <taxon>Embryophyta</taxon>
        <taxon>Tracheophyta</taxon>
        <taxon>Spermatophyta</taxon>
        <taxon>Magnoliopsida</taxon>
        <taxon>eudicotyledons</taxon>
        <taxon>Gunneridae</taxon>
        <taxon>Pentapetalae</taxon>
        <taxon>rosids</taxon>
        <taxon>fabids</taxon>
        <taxon>Fagales</taxon>
        <taxon>Fagaceae</taxon>
        <taxon>Fagus</taxon>
    </lineage>
</organism>
<reference evidence="12" key="1">
    <citation type="submission" date="2018-02" db="EMBL/GenBank/DDBJ databases">
        <authorList>
            <person name="Cohen D.B."/>
            <person name="Kent A.D."/>
        </authorList>
    </citation>
    <scope>NUCLEOTIDE SEQUENCE</scope>
</reference>
<gene>
    <name evidence="12" type="ORF">FSB_LOCUS36455</name>
</gene>
<evidence type="ECO:0000313" key="12">
    <source>
        <dbReference type="EMBL" id="SPD08573.1"/>
    </source>
</evidence>
<sequence length="123" mass="13697">MAKSRRHISQEKLGKHNKRGDLWISIQGKIYDVTDWAKEHPGGEAPLLSLAGQDVTDAFVAYHPGTAWQYLDKFFTGTWVHLGCGALMGIMWIQSGWIGHDSGHYKVMSSKGFNHFAPILSGN</sequence>
<dbReference type="EMBL" id="OIVN01003068">
    <property type="protein sequence ID" value="SPD08573.1"/>
    <property type="molecule type" value="Genomic_DNA"/>
</dbReference>
<keyword evidence="4" id="KW-0812">Transmembrane</keyword>
<dbReference type="SUPFAM" id="SSF55856">
    <property type="entry name" value="Cytochrome b5-like heme/steroid binding domain"/>
    <property type="match status" value="1"/>
</dbReference>
<dbReference type="Gene3D" id="3.10.120.10">
    <property type="entry name" value="Cytochrome b5-like heme/steroid binding domain"/>
    <property type="match status" value="1"/>
</dbReference>
<dbReference type="GO" id="GO:0006629">
    <property type="term" value="P:lipid metabolic process"/>
    <property type="evidence" value="ECO:0007669"/>
    <property type="project" value="UniProtKB-KW"/>
</dbReference>
<comment type="subcellular location">
    <subcellularLocation>
        <location evidence="1">Membrane</location>
        <topology evidence="1">Multi-pass membrane protein</topology>
    </subcellularLocation>
</comment>
<evidence type="ECO:0000256" key="9">
    <source>
        <dbReference type="ARBA" id="ARBA00023098"/>
    </source>
</evidence>
<keyword evidence="10" id="KW-0472">Membrane</keyword>
<dbReference type="PANTHER" id="PTHR19353">
    <property type="entry name" value="FATTY ACID DESATURASE 2"/>
    <property type="match status" value="1"/>
</dbReference>
<dbReference type="GO" id="GO:0046872">
    <property type="term" value="F:metal ion binding"/>
    <property type="evidence" value="ECO:0007669"/>
    <property type="project" value="UniProtKB-KW"/>
</dbReference>
<dbReference type="PROSITE" id="PS50255">
    <property type="entry name" value="CYTOCHROME_B5_2"/>
    <property type="match status" value="1"/>
</dbReference>
<evidence type="ECO:0000256" key="5">
    <source>
        <dbReference type="ARBA" id="ARBA00022723"/>
    </source>
</evidence>
<evidence type="ECO:0000256" key="1">
    <source>
        <dbReference type="ARBA" id="ARBA00004141"/>
    </source>
</evidence>
<feature type="domain" description="Cytochrome b5 heme-binding" evidence="11">
    <location>
        <begin position="5"/>
        <end position="80"/>
    </location>
</feature>
<dbReference type="SMART" id="SM01117">
    <property type="entry name" value="Cyt-b5"/>
    <property type="match status" value="1"/>
</dbReference>
<dbReference type="InterPro" id="IPR036400">
    <property type="entry name" value="Cyt_B5-like_heme/steroid_sf"/>
</dbReference>
<dbReference type="InterPro" id="IPR012171">
    <property type="entry name" value="Fatty_acid_desaturase"/>
</dbReference>
<dbReference type="Pfam" id="PF00173">
    <property type="entry name" value="Cyt-b5"/>
    <property type="match status" value="1"/>
</dbReference>
<keyword evidence="7" id="KW-0560">Oxidoreductase</keyword>
<dbReference type="AlphaFoldDB" id="A0A2N9H9Z2"/>
<comment type="pathway">
    <text evidence="2">Lipid metabolism.</text>
</comment>
<keyword evidence="5" id="KW-0479">Metal-binding</keyword>
<accession>A0A2N9H9Z2</accession>
<keyword evidence="8" id="KW-0408">Iron</keyword>